<dbReference type="InterPro" id="IPR001841">
    <property type="entry name" value="Znf_RING"/>
</dbReference>
<keyword evidence="4" id="KW-1185">Reference proteome</keyword>
<dbReference type="FunFam" id="3.30.40.10:FF:000417">
    <property type="entry name" value="E3 ubiquitin ligase BIG BROTHER-related"/>
    <property type="match status" value="1"/>
</dbReference>
<evidence type="ECO:0000259" key="3">
    <source>
        <dbReference type="PROSITE" id="PS50089"/>
    </source>
</evidence>
<dbReference type="Proteomes" id="UP000515151">
    <property type="component" value="Chromosome 8"/>
</dbReference>
<dbReference type="PANTHER" id="PTHR47530">
    <property type="entry name" value="E3 UBIQUITIN LIGASE BIG BROTHER-RELATED"/>
    <property type="match status" value="1"/>
</dbReference>
<protein>
    <submittedName>
        <fullName evidence="5">LOW QUALITY PROTEIN: E3 ubiquitin ligase BIG BROTHER-related</fullName>
    </submittedName>
</protein>
<dbReference type="SMART" id="SM00184">
    <property type="entry name" value="RING"/>
    <property type="match status" value="1"/>
</dbReference>
<name>A0A6P8BPU6_PUNGR</name>
<dbReference type="InterPro" id="IPR013083">
    <property type="entry name" value="Znf_RING/FYVE/PHD"/>
</dbReference>
<evidence type="ECO:0000256" key="2">
    <source>
        <dbReference type="SAM" id="MobiDB-lite"/>
    </source>
</evidence>
<keyword evidence="1" id="KW-0862">Zinc</keyword>
<sequence>MESNAPKRAPSKINTDNNHPSHEDNPNALNGGGAATLQDVAEHQHEEAPAVSAAAAPPPPEERPAQLEDEEEGNTPNRTSSSRTPFTGLSQVDADWALARTLQEQERAYMMLRINNDGSDYGSGEGGSYLADEEDDFDDPNDESELDADDGEPYDGTDTADEEDAFDVHVHEVAGEDHNLALEFDPDVFSSDEAYARALQDAEEREMAARMLALSGINDRACFTSREVGDADDRGGHLPDTWEEVDPDELSYEELLALGEVVGSESRGLSADTIASLPSISYTIGGAQHGSSDSCVICRLDYEDGETLTVLSCKHSYHSECINNWLKINKVCPVCSAEVVLAGNN</sequence>
<keyword evidence="1" id="KW-0863">Zinc-finger</keyword>
<dbReference type="SUPFAM" id="SSF57850">
    <property type="entry name" value="RING/U-box"/>
    <property type="match status" value="1"/>
</dbReference>
<reference evidence="5" key="2">
    <citation type="submission" date="2025-08" db="UniProtKB">
        <authorList>
            <consortium name="RefSeq"/>
        </authorList>
    </citation>
    <scope>IDENTIFICATION</scope>
    <source>
        <tissue evidence="5">Leaf</tissue>
    </source>
</reference>
<feature type="domain" description="RING-type" evidence="3">
    <location>
        <begin position="295"/>
        <end position="336"/>
    </location>
</feature>
<dbReference type="AlphaFoldDB" id="A0A6P8BPU6"/>
<evidence type="ECO:0000313" key="5">
    <source>
        <dbReference type="RefSeq" id="XP_031372020.1"/>
    </source>
</evidence>
<evidence type="ECO:0000313" key="4">
    <source>
        <dbReference type="Proteomes" id="UP000515151"/>
    </source>
</evidence>
<feature type="compositionally biased region" description="Acidic residues" evidence="2">
    <location>
        <begin position="131"/>
        <end position="158"/>
    </location>
</feature>
<feature type="region of interest" description="Disordered" evidence="2">
    <location>
        <begin position="1"/>
        <end position="89"/>
    </location>
</feature>
<gene>
    <name evidence="5" type="primary">LOC116187463</name>
</gene>
<dbReference type="CDD" id="cd23115">
    <property type="entry name" value="RING-H2_BB-like"/>
    <property type="match status" value="1"/>
</dbReference>
<feature type="compositionally biased region" description="Polar residues" evidence="2">
    <location>
        <begin position="74"/>
        <end position="89"/>
    </location>
</feature>
<dbReference type="InterPro" id="IPR043312">
    <property type="entry name" value="AtBBR-like"/>
</dbReference>
<organism evidence="4 5">
    <name type="scientific">Punica granatum</name>
    <name type="common">Pomegranate</name>
    <dbReference type="NCBI Taxonomy" id="22663"/>
    <lineage>
        <taxon>Eukaryota</taxon>
        <taxon>Viridiplantae</taxon>
        <taxon>Streptophyta</taxon>
        <taxon>Embryophyta</taxon>
        <taxon>Tracheophyta</taxon>
        <taxon>Spermatophyta</taxon>
        <taxon>Magnoliopsida</taxon>
        <taxon>eudicotyledons</taxon>
        <taxon>Gunneridae</taxon>
        <taxon>Pentapetalae</taxon>
        <taxon>rosids</taxon>
        <taxon>malvids</taxon>
        <taxon>Myrtales</taxon>
        <taxon>Lythraceae</taxon>
        <taxon>Punica</taxon>
    </lineage>
</organism>
<dbReference type="PROSITE" id="PS50089">
    <property type="entry name" value="ZF_RING_2"/>
    <property type="match status" value="1"/>
</dbReference>
<proteinExistence type="predicted"/>
<dbReference type="RefSeq" id="XP_031372020.1">
    <property type="nucleotide sequence ID" value="XM_031516160.1"/>
</dbReference>
<evidence type="ECO:0000256" key="1">
    <source>
        <dbReference type="PROSITE-ProRule" id="PRU00175"/>
    </source>
</evidence>
<dbReference type="PANTHER" id="PTHR47530:SF4">
    <property type="entry name" value="E3 UBIQUITIN LIGASE BIG BROTHER-RELATED"/>
    <property type="match status" value="1"/>
</dbReference>
<dbReference type="Gene3D" id="3.30.40.10">
    <property type="entry name" value="Zinc/RING finger domain, C3HC4 (zinc finger)"/>
    <property type="match status" value="1"/>
</dbReference>
<feature type="region of interest" description="Disordered" evidence="2">
    <location>
        <begin position="115"/>
        <end position="158"/>
    </location>
</feature>
<dbReference type="Pfam" id="PF13639">
    <property type="entry name" value="zf-RING_2"/>
    <property type="match status" value="1"/>
</dbReference>
<dbReference type="GO" id="GO:0008270">
    <property type="term" value="F:zinc ion binding"/>
    <property type="evidence" value="ECO:0007669"/>
    <property type="project" value="UniProtKB-KW"/>
</dbReference>
<dbReference type="GeneID" id="116187463"/>
<dbReference type="OrthoDB" id="8062037at2759"/>
<keyword evidence="1" id="KW-0479">Metal-binding</keyword>
<accession>A0A6P8BPU6</accession>
<dbReference type="InterPro" id="IPR048217">
    <property type="entry name" value="BB-like_RING-H2"/>
</dbReference>
<reference evidence="4" key="1">
    <citation type="journal article" date="2020" name="Plant Biotechnol. J.">
        <title>The pomegranate (Punica granatum L.) draft genome dissects genetic divergence between soft- and hard-seeded cultivars.</title>
        <authorList>
            <person name="Luo X."/>
            <person name="Li H."/>
            <person name="Wu Z."/>
            <person name="Yao W."/>
            <person name="Zhao P."/>
            <person name="Cao D."/>
            <person name="Yu H."/>
            <person name="Li K."/>
            <person name="Poudel K."/>
            <person name="Zhao D."/>
            <person name="Zhang F."/>
            <person name="Xia X."/>
            <person name="Chen L."/>
            <person name="Wang Q."/>
            <person name="Jing D."/>
            <person name="Cao S."/>
        </authorList>
    </citation>
    <scope>NUCLEOTIDE SEQUENCE [LARGE SCALE GENOMIC DNA]</scope>
    <source>
        <strain evidence="4">cv. Tunisia</strain>
    </source>
</reference>